<keyword evidence="4 8" id="KW-0418">Kinase</keyword>
<keyword evidence="3" id="KW-0547">Nucleotide-binding</keyword>
<feature type="region of interest" description="Disordered" evidence="6">
    <location>
        <begin position="207"/>
        <end position="229"/>
    </location>
</feature>
<dbReference type="Gene3D" id="1.10.510.10">
    <property type="entry name" value="Transferase(Phosphotransferase) domain 1"/>
    <property type="match status" value="1"/>
</dbReference>
<evidence type="ECO:0000259" key="7">
    <source>
        <dbReference type="PROSITE" id="PS50011"/>
    </source>
</evidence>
<dbReference type="Pfam" id="PF00069">
    <property type="entry name" value="Pkinase"/>
    <property type="match status" value="1"/>
</dbReference>
<protein>
    <submittedName>
        <fullName evidence="8">Serine threonine-protein kinase 17a</fullName>
    </submittedName>
</protein>
<keyword evidence="5" id="KW-0067">ATP-binding</keyword>
<dbReference type="SMART" id="SM00220">
    <property type="entry name" value="S_TKc"/>
    <property type="match status" value="1"/>
</dbReference>
<dbReference type="InterPro" id="IPR011009">
    <property type="entry name" value="Kinase-like_dom_sf"/>
</dbReference>
<evidence type="ECO:0000313" key="8">
    <source>
        <dbReference type="EMBL" id="JAC70746.1"/>
    </source>
</evidence>
<organism evidence="8">
    <name type="scientific">Tetraselmis sp. GSL018</name>
    <dbReference type="NCBI Taxonomy" id="582737"/>
    <lineage>
        <taxon>Eukaryota</taxon>
        <taxon>Viridiplantae</taxon>
        <taxon>Chlorophyta</taxon>
        <taxon>core chlorophytes</taxon>
        <taxon>Chlorodendrophyceae</taxon>
        <taxon>Chlorodendrales</taxon>
        <taxon>Chlorodendraceae</taxon>
        <taxon>Tetraselmis</taxon>
    </lineage>
</organism>
<reference evidence="8" key="1">
    <citation type="submission" date="2014-05" db="EMBL/GenBank/DDBJ databases">
        <title>The transcriptome of the halophilic microalga Tetraselmis sp. GSL018 isolated from the Great Salt Lake, Utah.</title>
        <authorList>
            <person name="Jinkerson R.E."/>
            <person name="D'Adamo S."/>
            <person name="Posewitz M.C."/>
        </authorList>
    </citation>
    <scope>NUCLEOTIDE SEQUENCE</scope>
    <source>
        <strain evidence="8">GSL018</strain>
    </source>
</reference>
<dbReference type="EMBL" id="GBEZ01015414">
    <property type="protein sequence ID" value="JAC70746.1"/>
    <property type="molecule type" value="Transcribed_RNA"/>
</dbReference>
<dbReference type="PROSITE" id="PS00108">
    <property type="entry name" value="PROTEIN_KINASE_ST"/>
    <property type="match status" value="1"/>
</dbReference>
<keyword evidence="1" id="KW-0723">Serine/threonine-protein kinase</keyword>
<feature type="non-terminal residue" evidence="8">
    <location>
        <position position="1"/>
    </location>
</feature>
<dbReference type="InterPro" id="IPR000719">
    <property type="entry name" value="Prot_kinase_dom"/>
</dbReference>
<evidence type="ECO:0000256" key="3">
    <source>
        <dbReference type="ARBA" id="ARBA00022741"/>
    </source>
</evidence>
<name>A0A061RJQ4_9CHLO</name>
<dbReference type="InterPro" id="IPR008271">
    <property type="entry name" value="Ser/Thr_kinase_AS"/>
</dbReference>
<dbReference type="SUPFAM" id="SSF56112">
    <property type="entry name" value="Protein kinase-like (PK-like)"/>
    <property type="match status" value="1"/>
</dbReference>
<feature type="domain" description="Protein kinase" evidence="7">
    <location>
        <begin position="1"/>
        <end position="157"/>
    </location>
</feature>
<evidence type="ECO:0000256" key="1">
    <source>
        <dbReference type="ARBA" id="ARBA00022527"/>
    </source>
</evidence>
<dbReference type="AlphaFoldDB" id="A0A061RJQ4"/>
<evidence type="ECO:0000256" key="2">
    <source>
        <dbReference type="ARBA" id="ARBA00022679"/>
    </source>
</evidence>
<dbReference type="GO" id="GO:0004674">
    <property type="term" value="F:protein serine/threonine kinase activity"/>
    <property type="evidence" value="ECO:0007669"/>
    <property type="project" value="UniProtKB-KW"/>
</dbReference>
<dbReference type="PANTHER" id="PTHR24345">
    <property type="entry name" value="SERINE/THREONINE-PROTEIN KINASE PLK"/>
    <property type="match status" value="1"/>
</dbReference>
<dbReference type="GO" id="GO:0005524">
    <property type="term" value="F:ATP binding"/>
    <property type="evidence" value="ECO:0007669"/>
    <property type="project" value="UniProtKB-KW"/>
</dbReference>
<keyword evidence="2" id="KW-0808">Transferase</keyword>
<evidence type="ECO:0000256" key="4">
    <source>
        <dbReference type="ARBA" id="ARBA00022777"/>
    </source>
</evidence>
<gene>
    <name evidence="8" type="ORF">TSPGSL018_3456</name>
</gene>
<dbReference type="PROSITE" id="PS50011">
    <property type="entry name" value="PROTEIN_KINASE_DOM"/>
    <property type="match status" value="1"/>
</dbReference>
<dbReference type="GO" id="GO:0005634">
    <property type="term" value="C:nucleus"/>
    <property type="evidence" value="ECO:0007669"/>
    <property type="project" value="TreeGrafter"/>
</dbReference>
<evidence type="ECO:0000256" key="5">
    <source>
        <dbReference type="ARBA" id="ARBA00022840"/>
    </source>
</evidence>
<sequence>FRQVVEGVAFLHSQDIAHRDLKPSNILIRDEDGPMSVAIVDYDLARVNYSPEWQGSTPCGTTPYMAPEVVKHKRYGMAIDMWSLGCVLYALLTGKRAFDGKTDDEIKDSILSRRFTLSEDEMSATMSPAARDLVLKLLDFRPEERPSAERCLEHEWLRSVPSQLPSTPLPTAGNLRKQVSEAELTQLEAGGMAAESSMAQAKLRGLIDSQPPPEGDWTAEEGAGTGTRRECEIENLKILLEEASDGHDLAKHLEAHGISGRS</sequence>
<proteinExistence type="predicted"/>
<dbReference type="PANTHER" id="PTHR24345:SF0">
    <property type="entry name" value="CELL CYCLE SERINE_THREONINE-PROTEIN KINASE CDC5_MSD2"/>
    <property type="match status" value="1"/>
</dbReference>
<evidence type="ECO:0000256" key="6">
    <source>
        <dbReference type="SAM" id="MobiDB-lite"/>
    </source>
</evidence>
<accession>A0A061RJQ4</accession>